<dbReference type="InParanoid" id="A0A2H3E4V8"/>
<accession>A0A2H3E4V8</accession>
<organism evidence="2 3">
    <name type="scientific">Armillaria gallica</name>
    <name type="common">Bulbous honey fungus</name>
    <name type="synonym">Armillaria bulbosa</name>
    <dbReference type="NCBI Taxonomy" id="47427"/>
    <lineage>
        <taxon>Eukaryota</taxon>
        <taxon>Fungi</taxon>
        <taxon>Dikarya</taxon>
        <taxon>Basidiomycota</taxon>
        <taxon>Agaricomycotina</taxon>
        <taxon>Agaricomycetes</taxon>
        <taxon>Agaricomycetidae</taxon>
        <taxon>Agaricales</taxon>
        <taxon>Marasmiineae</taxon>
        <taxon>Physalacriaceae</taxon>
        <taxon>Armillaria</taxon>
    </lineage>
</organism>
<reference evidence="3" key="1">
    <citation type="journal article" date="2017" name="Nat. Ecol. Evol.">
        <title>Genome expansion and lineage-specific genetic innovations in the forest pathogenic fungi Armillaria.</title>
        <authorList>
            <person name="Sipos G."/>
            <person name="Prasanna A.N."/>
            <person name="Walter M.C."/>
            <person name="O'Connor E."/>
            <person name="Balint B."/>
            <person name="Krizsan K."/>
            <person name="Kiss B."/>
            <person name="Hess J."/>
            <person name="Varga T."/>
            <person name="Slot J."/>
            <person name="Riley R."/>
            <person name="Boka B."/>
            <person name="Rigling D."/>
            <person name="Barry K."/>
            <person name="Lee J."/>
            <person name="Mihaltcheva S."/>
            <person name="LaButti K."/>
            <person name="Lipzen A."/>
            <person name="Waldron R."/>
            <person name="Moloney N.M."/>
            <person name="Sperisen C."/>
            <person name="Kredics L."/>
            <person name="Vagvoelgyi C."/>
            <person name="Patrignani A."/>
            <person name="Fitzpatrick D."/>
            <person name="Nagy I."/>
            <person name="Doyle S."/>
            <person name="Anderson J.B."/>
            <person name="Grigoriev I.V."/>
            <person name="Gueldener U."/>
            <person name="Muensterkoetter M."/>
            <person name="Nagy L.G."/>
        </authorList>
    </citation>
    <scope>NUCLEOTIDE SEQUENCE [LARGE SCALE GENOMIC DNA]</scope>
    <source>
        <strain evidence="3">Ar21-2</strain>
    </source>
</reference>
<dbReference type="OMA" id="CIACTLM"/>
<evidence type="ECO:0000313" key="2">
    <source>
        <dbReference type="EMBL" id="PBK94716.1"/>
    </source>
</evidence>
<sequence>MLPFALKVVWMVLSLTGLASCWAVLMLFAGCIGSYWGPLIYCIACTLMQVIFCIGMAWRMDPYAMPQAFCLAQTIILGFSTFVMTGVCASFCIATCITVWKPKSWADAERSVLVWRNHYYFTLLVYPIVATIVEIVIVIKLDAVKPTEDLHCDASDPVWVRFFGYAGTPLLLAVPVLFFSINSIVRSLKTSRHIQRSRSEEHENQRVDSFPRLPWRFYSRRVIPKIAPSPCPSSMKATPSGHELDSPGWFSSIHLNHPLILPACRSNEFISLFSISPGY</sequence>
<feature type="transmembrane region" description="Helical" evidence="1">
    <location>
        <begin position="159"/>
        <end position="185"/>
    </location>
</feature>
<dbReference type="PROSITE" id="PS51257">
    <property type="entry name" value="PROKAR_LIPOPROTEIN"/>
    <property type="match status" value="1"/>
</dbReference>
<dbReference type="Proteomes" id="UP000217790">
    <property type="component" value="Unassembled WGS sequence"/>
</dbReference>
<name>A0A2H3E4V8_ARMGA</name>
<protein>
    <recommendedName>
        <fullName evidence="4">G-protein coupled receptors family 2 profile 2 domain-containing protein</fullName>
    </recommendedName>
</protein>
<keyword evidence="1" id="KW-0812">Transmembrane</keyword>
<keyword evidence="3" id="KW-1185">Reference proteome</keyword>
<feature type="transmembrane region" description="Helical" evidence="1">
    <location>
        <begin position="39"/>
        <end position="59"/>
    </location>
</feature>
<feature type="transmembrane region" description="Helical" evidence="1">
    <location>
        <begin position="12"/>
        <end position="32"/>
    </location>
</feature>
<keyword evidence="1" id="KW-1133">Transmembrane helix</keyword>
<keyword evidence="1" id="KW-0472">Membrane</keyword>
<dbReference type="STRING" id="47427.A0A2H3E4V8"/>
<gene>
    <name evidence="2" type="ORF">ARMGADRAFT_926787</name>
</gene>
<evidence type="ECO:0000313" key="3">
    <source>
        <dbReference type="Proteomes" id="UP000217790"/>
    </source>
</evidence>
<dbReference type="OrthoDB" id="3256745at2759"/>
<evidence type="ECO:0008006" key="4">
    <source>
        <dbReference type="Google" id="ProtNLM"/>
    </source>
</evidence>
<proteinExistence type="predicted"/>
<dbReference type="EMBL" id="KZ293653">
    <property type="protein sequence ID" value="PBK94716.1"/>
    <property type="molecule type" value="Genomic_DNA"/>
</dbReference>
<feature type="transmembrane region" description="Helical" evidence="1">
    <location>
        <begin position="120"/>
        <end position="139"/>
    </location>
</feature>
<feature type="transmembrane region" description="Helical" evidence="1">
    <location>
        <begin position="71"/>
        <end position="100"/>
    </location>
</feature>
<dbReference type="AlphaFoldDB" id="A0A2H3E4V8"/>
<evidence type="ECO:0000256" key="1">
    <source>
        <dbReference type="SAM" id="Phobius"/>
    </source>
</evidence>